<keyword evidence="9" id="KW-1185">Reference proteome</keyword>
<dbReference type="CDD" id="cd02516">
    <property type="entry name" value="CDP-ME_synthetase"/>
    <property type="match status" value="1"/>
</dbReference>
<proteinExistence type="inferred from homology"/>
<evidence type="ECO:0000256" key="2">
    <source>
        <dbReference type="ARBA" id="ARBA00004787"/>
    </source>
</evidence>
<dbReference type="PANTHER" id="PTHR32125:SF4">
    <property type="entry name" value="2-C-METHYL-D-ERYTHRITOL 4-PHOSPHATE CYTIDYLYLTRANSFERASE, CHLOROPLASTIC"/>
    <property type="match status" value="1"/>
</dbReference>
<dbReference type="Proteomes" id="UP001595886">
    <property type="component" value="Unassembled WGS sequence"/>
</dbReference>
<comment type="similarity">
    <text evidence="3 7">Belongs to the IspD/TarI cytidylyltransferase family. IspD subfamily.</text>
</comment>
<comment type="caution">
    <text evidence="8">The sequence shown here is derived from an EMBL/GenBank/DDBJ whole genome shotgun (WGS) entry which is preliminary data.</text>
</comment>
<feature type="site" description="Positions MEP for the nucleophilic attack" evidence="7">
    <location>
        <position position="177"/>
    </location>
</feature>
<dbReference type="Pfam" id="PF01128">
    <property type="entry name" value="IspD"/>
    <property type="match status" value="1"/>
</dbReference>
<feature type="site" description="Positions MEP for the nucleophilic attack" evidence="7">
    <location>
        <position position="233"/>
    </location>
</feature>
<feature type="site" description="Transition state stabilizer" evidence="7">
    <location>
        <position position="38"/>
    </location>
</feature>
<evidence type="ECO:0000256" key="7">
    <source>
        <dbReference type="HAMAP-Rule" id="MF_00108"/>
    </source>
</evidence>
<sequence length="254" mass="26981">MSGARPARKSSGRDGDETLRAFPGRLWCVVPAAGRGTRFGAQRPKQYVALAGKPLLQWTLERLAACERIGGLVVALAGDDAHWPGLRELAGKPVLTTVGADERSGSVLAGLRALPASVGGDDYVLVHDAARPCVRGDDIARLIDRGVAAGGALLAAPLRDTLKRADAQTRVAATESREARWRALTPQLFRRAELMDALERADRDGVAVTDEAMAMELAGHRPLLVEGAESNIKVTTPADLVLAEFLLRGLRAEG</sequence>
<gene>
    <name evidence="7 8" type="primary">ispD</name>
    <name evidence="8" type="ORF">ACFO6Q_13820</name>
</gene>
<reference evidence="9" key="1">
    <citation type="journal article" date="2019" name="Int. J. Syst. Evol. Microbiol.">
        <title>The Global Catalogue of Microorganisms (GCM) 10K type strain sequencing project: providing services to taxonomists for standard genome sequencing and annotation.</title>
        <authorList>
            <consortium name="The Broad Institute Genomics Platform"/>
            <consortium name="The Broad Institute Genome Sequencing Center for Infectious Disease"/>
            <person name="Wu L."/>
            <person name="Ma J."/>
        </authorList>
    </citation>
    <scope>NUCLEOTIDE SEQUENCE [LARGE SCALE GENOMIC DNA]</scope>
    <source>
        <strain evidence="9">CCUG 30340</strain>
    </source>
</reference>
<evidence type="ECO:0000256" key="4">
    <source>
        <dbReference type="ARBA" id="ARBA00022679"/>
    </source>
</evidence>
<dbReference type="InterPro" id="IPR034683">
    <property type="entry name" value="IspD/TarI"/>
</dbReference>
<evidence type="ECO:0000313" key="9">
    <source>
        <dbReference type="Proteomes" id="UP001595886"/>
    </source>
</evidence>
<evidence type="ECO:0000313" key="8">
    <source>
        <dbReference type="EMBL" id="MFC4821407.1"/>
    </source>
</evidence>
<evidence type="ECO:0000256" key="5">
    <source>
        <dbReference type="ARBA" id="ARBA00022695"/>
    </source>
</evidence>
<dbReference type="GO" id="GO:0050518">
    <property type="term" value="F:2-C-methyl-D-erythritol 4-phosphate cytidylyltransferase activity"/>
    <property type="evidence" value="ECO:0007669"/>
    <property type="project" value="UniProtKB-EC"/>
</dbReference>
<evidence type="ECO:0000256" key="3">
    <source>
        <dbReference type="ARBA" id="ARBA00009789"/>
    </source>
</evidence>
<comment type="pathway">
    <text evidence="2 7">Isoprenoid biosynthesis; isopentenyl diphosphate biosynthesis via DXP pathway; isopentenyl diphosphate from 1-deoxy-D-xylulose 5-phosphate: step 2/6.</text>
</comment>
<dbReference type="PROSITE" id="PS01295">
    <property type="entry name" value="ISPD"/>
    <property type="match status" value="1"/>
</dbReference>
<keyword evidence="4 7" id="KW-0808">Transferase</keyword>
<dbReference type="InterPro" id="IPR050088">
    <property type="entry name" value="IspD/TarI_cytidylyltransf_bact"/>
</dbReference>
<dbReference type="Gene3D" id="3.90.550.10">
    <property type="entry name" value="Spore Coat Polysaccharide Biosynthesis Protein SpsA, Chain A"/>
    <property type="match status" value="1"/>
</dbReference>
<evidence type="ECO:0000256" key="6">
    <source>
        <dbReference type="ARBA" id="ARBA00023229"/>
    </source>
</evidence>
<dbReference type="EC" id="2.7.7.60" evidence="7"/>
<dbReference type="EMBL" id="JBHSHD010000010">
    <property type="protein sequence ID" value="MFC4821407.1"/>
    <property type="molecule type" value="Genomic_DNA"/>
</dbReference>
<comment type="function">
    <text evidence="7">Catalyzes the formation of 4-diphosphocytidyl-2-C-methyl-D-erythritol from CTP and 2-C-methyl-D-erythritol 4-phosphate (MEP).</text>
</comment>
<protein>
    <recommendedName>
        <fullName evidence="7">2-C-methyl-D-erythritol 4-phosphate cytidylyltransferase</fullName>
        <ecNumber evidence="7">2.7.7.60</ecNumber>
    </recommendedName>
    <alternativeName>
        <fullName evidence="7">4-diphosphocytidyl-2C-methyl-D-erythritol synthase</fullName>
    </alternativeName>
    <alternativeName>
        <fullName evidence="7">MEP cytidylyltransferase</fullName>
        <shortName evidence="7">MCT</shortName>
    </alternativeName>
</protein>
<organism evidence="8 9">
    <name type="scientific">Dokdonella ginsengisoli</name>
    <dbReference type="NCBI Taxonomy" id="363846"/>
    <lineage>
        <taxon>Bacteria</taxon>
        <taxon>Pseudomonadati</taxon>
        <taxon>Pseudomonadota</taxon>
        <taxon>Gammaproteobacteria</taxon>
        <taxon>Lysobacterales</taxon>
        <taxon>Rhodanobacteraceae</taxon>
        <taxon>Dokdonella</taxon>
    </lineage>
</organism>
<dbReference type="RefSeq" id="WP_380021689.1">
    <property type="nucleotide sequence ID" value="NZ_JBHSHD010000010.1"/>
</dbReference>
<comment type="catalytic activity">
    <reaction evidence="1 7">
        <text>2-C-methyl-D-erythritol 4-phosphate + CTP + H(+) = 4-CDP-2-C-methyl-D-erythritol + diphosphate</text>
        <dbReference type="Rhea" id="RHEA:13429"/>
        <dbReference type="ChEBI" id="CHEBI:15378"/>
        <dbReference type="ChEBI" id="CHEBI:33019"/>
        <dbReference type="ChEBI" id="CHEBI:37563"/>
        <dbReference type="ChEBI" id="CHEBI:57823"/>
        <dbReference type="ChEBI" id="CHEBI:58262"/>
        <dbReference type="EC" id="2.7.7.60"/>
    </reaction>
</comment>
<keyword evidence="6 7" id="KW-0414">Isoprene biosynthesis</keyword>
<dbReference type="HAMAP" id="MF_00108">
    <property type="entry name" value="IspD"/>
    <property type="match status" value="1"/>
</dbReference>
<dbReference type="NCBIfam" id="TIGR00453">
    <property type="entry name" value="ispD"/>
    <property type="match status" value="1"/>
</dbReference>
<dbReference type="InterPro" id="IPR018294">
    <property type="entry name" value="ISPD_synthase_CS"/>
</dbReference>
<name>A0ABV9QX25_9GAMM</name>
<dbReference type="InterPro" id="IPR029044">
    <property type="entry name" value="Nucleotide-diphossugar_trans"/>
</dbReference>
<dbReference type="PANTHER" id="PTHR32125">
    <property type="entry name" value="2-C-METHYL-D-ERYTHRITOL 4-PHOSPHATE CYTIDYLYLTRANSFERASE, CHLOROPLASTIC"/>
    <property type="match status" value="1"/>
</dbReference>
<feature type="site" description="Transition state stabilizer" evidence="7">
    <location>
        <position position="45"/>
    </location>
</feature>
<accession>A0ABV9QX25</accession>
<evidence type="ECO:0000256" key="1">
    <source>
        <dbReference type="ARBA" id="ARBA00001282"/>
    </source>
</evidence>
<dbReference type="SUPFAM" id="SSF53448">
    <property type="entry name" value="Nucleotide-diphospho-sugar transferases"/>
    <property type="match status" value="1"/>
</dbReference>
<dbReference type="InterPro" id="IPR001228">
    <property type="entry name" value="IspD"/>
</dbReference>
<keyword evidence="5 7" id="KW-0548">Nucleotidyltransferase</keyword>